<keyword evidence="2" id="KW-0326">Glycosidase</keyword>
<dbReference type="PANTHER" id="PTHR31616">
    <property type="entry name" value="TREHALASE"/>
    <property type="match status" value="1"/>
</dbReference>
<feature type="domain" description="GH15-like" evidence="1">
    <location>
        <begin position="1"/>
        <end position="331"/>
    </location>
</feature>
<dbReference type="InterPro" id="IPR011613">
    <property type="entry name" value="GH15-like"/>
</dbReference>
<dbReference type="Proteomes" id="UP000254150">
    <property type="component" value="Unassembled WGS sequence"/>
</dbReference>
<sequence length="347" mass="38260">MVGAATTSLPERARAGRNYDYRYVWLRDQCYAGQAVAAAGPHPLLDDAVRFVAARLHQDGPRTSPAYTATGGRIPDQSGLDLPGYPGGYDRVGNWVNRQFQLDVFGEALLLFAAAHRYGRLDADGWRAAEIAADTIATRRQEPDAGIWELDDRIWTHSRLICAAGLRSLAQAASAGHSRHWTALADSLLAEAAATSTHPSGRWQRSPDDPGLDAALLLPPLRGALPAHDPRTLRTLRAYTWELTDDHYAYRFRHDERPLHEAEGAFLLCGYVMALAEHQQGDQEEALRWFERNRAACGPPGLYAEEYDVGQRQLRGNLPQAFVHALMLETATRLSDAPLPPPNSRGG</sequence>
<dbReference type="EMBL" id="UHID01000008">
    <property type="protein sequence ID" value="SUP61884.1"/>
    <property type="molecule type" value="Genomic_DNA"/>
</dbReference>
<reference evidence="2 3" key="1">
    <citation type="submission" date="2018-06" db="EMBL/GenBank/DDBJ databases">
        <authorList>
            <consortium name="Pathogen Informatics"/>
            <person name="Doyle S."/>
        </authorList>
    </citation>
    <scope>NUCLEOTIDE SEQUENCE [LARGE SCALE GENOMIC DNA]</scope>
    <source>
        <strain evidence="2 3">NCTC7807</strain>
    </source>
</reference>
<accession>A0A380PAJ2</accession>
<gene>
    <name evidence="2" type="ORF">NCTC7807_05042</name>
</gene>
<proteinExistence type="predicted"/>
<dbReference type="AlphaFoldDB" id="A0A380PAJ2"/>
<dbReference type="InterPro" id="IPR012341">
    <property type="entry name" value="6hp_glycosidase-like_sf"/>
</dbReference>
<name>A0A380PAJ2_STRGR</name>
<organism evidence="2 3">
    <name type="scientific">Streptomyces griseus</name>
    <dbReference type="NCBI Taxonomy" id="1911"/>
    <lineage>
        <taxon>Bacteria</taxon>
        <taxon>Bacillati</taxon>
        <taxon>Actinomycetota</taxon>
        <taxon>Actinomycetes</taxon>
        <taxon>Kitasatosporales</taxon>
        <taxon>Streptomycetaceae</taxon>
        <taxon>Streptomyces</taxon>
    </lineage>
</organism>
<keyword evidence="2" id="KW-0378">Hydrolase</keyword>
<dbReference type="Pfam" id="PF00723">
    <property type="entry name" value="Glyco_hydro_15"/>
    <property type="match status" value="1"/>
</dbReference>
<dbReference type="GO" id="GO:0004555">
    <property type="term" value="F:alpha,alpha-trehalase activity"/>
    <property type="evidence" value="ECO:0007669"/>
    <property type="project" value="UniProtKB-EC"/>
</dbReference>
<dbReference type="Gene3D" id="1.50.10.10">
    <property type="match status" value="1"/>
</dbReference>
<protein>
    <submittedName>
        <fullName evidence="2">Glycoside hydrolase 15-related protein</fullName>
        <ecNumber evidence="2">3.2.1.28</ecNumber>
    </submittedName>
</protein>
<evidence type="ECO:0000313" key="3">
    <source>
        <dbReference type="Proteomes" id="UP000254150"/>
    </source>
</evidence>
<dbReference type="EC" id="3.2.1.28" evidence="2"/>
<dbReference type="InterPro" id="IPR008928">
    <property type="entry name" value="6-hairpin_glycosidase_sf"/>
</dbReference>
<evidence type="ECO:0000313" key="2">
    <source>
        <dbReference type="EMBL" id="SUP61884.1"/>
    </source>
</evidence>
<dbReference type="PANTHER" id="PTHR31616:SF10">
    <property type="entry name" value="TREHALASE"/>
    <property type="match status" value="1"/>
</dbReference>
<dbReference type="SUPFAM" id="SSF48208">
    <property type="entry name" value="Six-hairpin glycosidases"/>
    <property type="match status" value="1"/>
</dbReference>
<evidence type="ECO:0000259" key="1">
    <source>
        <dbReference type="Pfam" id="PF00723"/>
    </source>
</evidence>
<dbReference type="GO" id="GO:0005993">
    <property type="term" value="P:trehalose catabolic process"/>
    <property type="evidence" value="ECO:0007669"/>
    <property type="project" value="TreeGrafter"/>
</dbReference>